<comment type="similarity">
    <text evidence="10">Belongs to the insect chemoreceptor superfamily. Heteromeric odorant receptor channel (TC 1.A.69) family.</text>
</comment>
<dbReference type="GO" id="GO:0005549">
    <property type="term" value="F:odorant binding"/>
    <property type="evidence" value="ECO:0007669"/>
    <property type="project" value="InterPro"/>
</dbReference>
<evidence type="ECO:0000256" key="5">
    <source>
        <dbReference type="ARBA" id="ARBA00022725"/>
    </source>
</evidence>
<dbReference type="AlphaFoldDB" id="A0A026VYI3"/>
<protein>
    <recommendedName>
        <fullName evidence="10">Odorant receptor</fullName>
    </recommendedName>
</protein>
<feature type="transmembrane region" description="Helical" evidence="10">
    <location>
        <begin position="227"/>
        <end position="247"/>
    </location>
</feature>
<keyword evidence="4 10" id="KW-0812">Transmembrane</keyword>
<keyword evidence="2" id="KW-1003">Cell membrane</keyword>
<evidence type="ECO:0000256" key="10">
    <source>
        <dbReference type="RuleBase" id="RU351113"/>
    </source>
</evidence>
<dbReference type="GO" id="GO:0007165">
    <property type="term" value="P:signal transduction"/>
    <property type="evidence" value="ECO:0007669"/>
    <property type="project" value="UniProtKB-KW"/>
</dbReference>
<dbReference type="OMA" id="ISEITMC"/>
<organism evidence="11 12">
    <name type="scientific">Ooceraea biroi</name>
    <name type="common">Clonal raider ant</name>
    <name type="synonym">Cerapachys biroi</name>
    <dbReference type="NCBI Taxonomy" id="2015173"/>
    <lineage>
        <taxon>Eukaryota</taxon>
        <taxon>Metazoa</taxon>
        <taxon>Ecdysozoa</taxon>
        <taxon>Arthropoda</taxon>
        <taxon>Hexapoda</taxon>
        <taxon>Insecta</taxon>
        <taxon>Pterygota</taxon>
        <taxon>Neoptera</taxon>
        <taxon>Endopterygota</taxon>
        <taxon>Hymenoptera</taxon>
        <taxon>Apocrita</taxon>
        <taxon>Aculeata</taxon>
        <taxon>Formicoidea</taxon>
        <taxon>Formicidae</taxon>
        <taxon>Dorylinae</taxon>
        <taxon>Ooceraea</taxon>
    </lineage>
</organism>
<evidence type="ECO:0000256" key="7">
    <source>
        <dbReference type="ARBA" id="ARBA00023136"/>
    </source>
</evidence>
<dbReference type="PANTHER" id="PTHR21137">
    <property type="entry name" value="ODORANT RECEPTOR"/>
    <property type="match status" value="1"/>
</dbReference>
<evidence type="ECO:0000313" key="12">
    <source>
        <dbReference type="Proteomes" id="UP000053097"/>
    </source>
</evidence>
<evidence type="ECO:0000256" key="1">
    <source>
        <dbReference type="ARBA" id="ARBA00004651"/>
    </source>
</evidence>
<feature type="transmembrane region" description="Helical" evidence="10">
    <location>
        <begin position="135"/>
        <end position="156"/>
    </location>
</feature>
<comment type="subcellular location">
    <subcellularLocation>
        <location evidence="1 10">Cell membrane</location>
        <topology evidence="1 10">Multi-pass membrane protein</topology>
    </subcellularLocation>
</comment>
<feature type="transmembrane region" description="Helical" evidence="10">
    <location>
        <begin position="90"/>
        <end position="114"/>
    </location>
</feature>
<evidence type="ECO:0000256" key="4">
    <source>
        <dbReference type="ARBA" id="ARBA00022692"/>
    </source>
</evidence>
<keyword evidence="6 10" id="KW-1133">Transmembrane helix</keyword>
<feature type="transmembrane region" description="Helical" evidence="10">
    <location>
        <begin position="323"/>
        <end position="347"/>
    </location>
</feature>
<evidence type="ECO:0000256" key="6">
    <source>
        <dbReference type="ARBA" id="ARBA00022989"/>
    </source>
</evidence>
<proteinExistence type="inferred from homology"/>
<sequence length="357" mass="41540">MVFLGERYYNIYRIMLTIIGLWPYQSSIIVQVQTAFFFGAYSTFLFSQLTIFLTTTCSLEVIIKELSYIFITMLYIICYNSFYFNAKEVLFSFSIFFLLIVELIPVILDTVVPINESRQRKLQIDFEFFIDEEKYFYVYLIHEITVVLIGVFTMLATGTLPIAFFRHCCAICKISSNLIENTVTKQTLQVSSHRKIYIMYQKISRAVHLHRKSIQLTKFFMKTMNKWYFVLLMICAASLSCNLLRLLNAATVLNEFSELIICFGTVMGHFLTMFIPNFIGQSFIDHHGEMFYAAYNTMWYLAPLPIQKLLLFVMQNSMKAHALLLGGIYVSCLEGFSTLVTTSISYFTVMYSMTTKQ</sequence>
<feature type="transmembrane region" description="Helical" evidence="10">
    <location>
        <begin position="66"/>
        <end position="84"/>
    </location>
</feature>
<feature type="transmembrane region" description="Helical" evidence="10">
    <location>
        <begin position="36"/>
        <end position="54"/>
    </location>
</feature>
<accession>A0A026VYI3</accession>
<comment type="caution">
    <text evidence="10">Lacks conserved residue(s) required for the propagation of feature annotation.</text>
</comment>
<name>A0A026VYI3_OOCBI</name>
<evidence type="ECO:0000256" key="3">
    <source>
        <dbReference type="ARBA" id="ARBA00022606"/>
    </source>
</evidence>
<evidence type="ECO:0000256" key="8">
    <source>
        <dbReference type="ARBA" id="ARBA00023170"/>
    </source>
</evidence>
<feature type="transmembrane region" description="Helical" evidence="10">
    <location>
        <begin position="291"/>
        <end position="311"/>
    </location>
</feature>
<dbReference type="EMBL" id="KK107746">
    <property type="protein sequence ID" value="EZA47919.1"/>
    <property type="molecule type" value="Genomic_DNA"/>
</dbReference>
<evidence type="ECO:0000256" key="9">
    <source>
        <dbReference type="ARBA" id="ARBA00023224"/>
    </source>
</evidence>
<keyword evidence="8 10" id="KW-0675">Receptor</keyword>
<gene>
    <name evidence="11" type="ORF">X777_14488</name>
</gene>
<evidence type="ECO:0000256" key="2">
    <source>
        <dbReference type="ARBA" id="ARBA00022475"/>
    </source>
</evidence>
<dbReference type="OrthoDB" id="7550312at2759"/>
<dbReference type="GO" id="GO:0004984">
    <property type="term" value="F:olfactory receptor activity"/>
    <property type="evidence" value="ECO:0007669"/>
    <property type="project" value="InterPro"/>
</dbReference>
<keyword evidence="3 10" id="KW-0716">Sensory transduction</keyword>
<feature type="transmembrane region" description="Helical" evidence="10">
    <location>
        <begin position="259"/>
        <end position="279"/>
    </location>
</feature>
<dbReference type="Pfam" id="PF02949">
    <property type="entry name" value="7tm_6"/>
    <property type="match status" value="1"/>
</dbReference>
<dbReference type="GO" id="GO:0005886">
    <property type="term" value="C:plasma membrane"/>
    <property type="evidence" value="ECO:0007669"/>
    <property type="project" value="UniProtKB-SubCell"/>
</dbReference>
<dbReference type="InterPro" id="IPR004117">
    <property type="entry name" value="7tm6_olfct_rcpt"/>
</dbReference>
<dbReference type="PANTHER" id="PTHR21137:SF35">
    <property type="entry name" value="ODORANT RECEPTOR 19A-RELATED"/>
    <property type="match status" value="1"/>
</dbReference>
<evidence type="ECO:0000313" key="11">
    <source>
        <dbReference type="EMBL" id="EZA47919.1"/>
    </source>
</evidence>
<keyword evidence="7 10" id="KW-0472">Membrane</keyword>
<keyword evidence="9 10" id="KW-0807">Transducer</keyword>
<dbReference type="Proteomes" id="UP000053097">
    <property type="component" value="Unassembled WGS sequence"/>
</dbReference>
<feature type="transmembrane region" description="Helical" evidence="10">
    <location>
        <begin position="12"/>
        <end position="30"/>
    </location>
</feature>
<reference evidence="11 12" key="1">
    <citation type="journal article" date="2014" name="Curr. Biol.">
        <title>The genome of the clonal raider ant Cerapachys biroi.</title>
        <authorList>
            <person name="Oxley P.R."/>
            <person name="Ji L."/>
            <person name="Fetter-Pruneda I."/>
            <person name="McKenzie S.K."/>
            <person name="Li C."/>
            <person name="Hu H."/>
            <person name="Zhang G."/>
            <person name="Kronauer D.J."/>
        </authorList>
    </citation>
    <scope>NUCLEOTIDE SEQUENCE [LARGE SCALE GENOMIC DNA]</scope>
</reference>
<keyword evidence="5 10" id="KW-0552">Olfaction</keyword>
<keyword evidence="12" id="KW-1185">Reference proteome</keyword>